<dbReference type="Proteomes" id="UP001159641">
    <property type="component" value="Unassembled WGS sequence"/>
</dbReference>
<proteinExistence type="predicted"/>
<feature type="compositionally biased region" description="Basic and acidic residues" evidence="1">
    <location>
        <begin position="329"/>
        <end position="338"/>
    </location>
</feature>
<comment type="caution">
    <text evidence="2">The sequence shown here is derived from an EMBL/GenBank/DDBJ whole genome shotgun (WGS) entry which is preliminary data.</text>
</comment>
<evidence type="ECO:0000313" key="2">
    <source>
        <dbReference type="EMBL" id="KAJ8796588.1"/>
    </source>
</evidence>
<keyword evidence="3" id="KW-1185">Reference proteome</keyword>
<dbReference type="EMBL" id="JAIQCJ010000358">
    <property type="protein sequence ID" value="KAJ8796588.1"/>
    <property type="molecule type" value="Genomic_DNA"/>
</dbReference>
<reference evidence="2 3" key="1">
    <citation type="submission" date="2022-11" db="EMBL/GenBank/DDBJ databases">
        <title>Whole genome sequence of Eschrichtius robustus ER-17-0199.</title>
        <authorList>
            <person name="Bruniche-Olsen A."/>
            <person name="Black A.N."/>
            <person name="Fields C.J."/>
            <person name="Walden K."/>
            <person name="Dewoody J.A."/>
        </authorList>
    </citation>
    <scope>NUCLEOTIDE SEQUENCE [LARGE SCALE GENOMIC DNA]</scope>
    <source>
        <strain evidence="2">ER-17-0199</strain>
        <tissue evidence="2">Blubber</tissue>
    </source>
</reference>
<feature type="compositionally biased region" description="Basic residues" evidence="1">
    <location>
        <begin position="194"/>
        <end position="206"/>
    </location>
</feature>
<gene>
    <name evidence="2" type="ORF">J1605_002185</name>
</gene>
<evidence type="ECO:0000256" key="1">
    <source>
        <dbReference type="SAM" id="MobiDB-lite"/>
    </source>
</evidence>
<dbReference type="Pfam" id="PF00859">
    <property type="entry name" value="CTF_NFI"/>
    <property type="match status" value="1"/>
</dbReference>
<organism evidence="2 3">
    <name type="scientific">Eschrichtius robustus</name>
    <name type="common">California gray whale</name>
    <name type="synonym">Eschrichtius gibbosus</name>
    <dbReference type="NCBI Taxonomy" id="9764"/>
    <lineage>
        <taxon>Eukaryota</taxon>
        <taxon>Metazoa</taxon>
        <taxon>Chordata</taxon>
        <taxon>Craniata</taxon>
        <taxon>Vertebrata</taxon>
        <taxon>Euteleostomi</taxon>
        <taxon>Mammalia</taxon>
        <taxon>Eutheria</taxon>
        <taxon>Laurasiatheria</taxon>
        <taxon>Artiodactyla</taxon>
        <taxon>Whippomorpha</taxon>
        <taxon>Cetacea</taxon>
        <taxon>Mysticeti</taxon>
        <taxon>Eschrichtiidae</taxon>
        <taxon>Eschrichtius</taxon>
    </lineage>
</organism>
<dbReference type="GO" id="GO:0003700">
    <property type="term" value="F:DNA-binding transcription factor activity"/>
    <property type="evidence" value="ECO:0007669"/>
    <property type="project" value="InterPro"/>
</dbReference>
<feature type="region of interest" description="Disordered" evidence="1">
    <location>
        <begin position="1"/>
        <end position="92"/>
    </location>
</feature>
<accession>A0AB34HZN7</accession>
<feature type="compositionally biased region" description="Low complexity" evidence="1">
    <location>
        <begin position="77"/>
        <end position="92"/>
    </location>
</feature>
<feature type="region of interest" description="Disordered" evidence="1">
    <location>
        <begin position="178"/>
        <end position="256"/>
    </location>
</feature>
<feature type="region of interest" description="Disordered" evidence="1">
    <location>
        <begin position="119"/>
        <end position="138"/>
    </location>
</feature>
<sequence>MSTLSAEGRPPGSLTVIVKPVKPPNGSGQGKVPGSFLLPPPPPVARPVPLPMPDSKSTSTAPDGAALTPPSPSVPKGSARAGSRSSRGLSLSPLLPTAFATTGAASANRFVSIGPRDGNFLNIPQQSQFPDQGSNPHPLHWKLSLNHWTAREAPQASFENLADLATLGPHPDVAALATALESPGSSDKIDKRNGKMKRRGSSKGGRRNFETWKNPPAQPSPTEKQKLDVVSHSALLSSSPGTPAGPQKQLSSRRASEEVSVELCTSSQAERNMQNGLCQLEDRKKGCRTAFLPPHPVPAFWGRSKIPKQSNQHNSEGACPPPSPFLGEPHPRLGPELH</sequence>
<evidence type="ECO:0000313" key="3">
    <source>
        <dbReference type="Proteomes" id="UP001159641"/>
    </source>
</evidence>
<dbReference type="GO" id="GO:0005634">
    <property type="term" value="C:nucleus"/>
    <property type="evidence" value="ECO:0007669"/>
    <property type="project" value="InterPro"/>
</dbReference>
<name>A0AB34HZN7_ESCRO</name>
<dbReference type="AlphaFoldDB" id="A0AB34HZN7"/>
<protein>
    <submittedName>
        <fullName evidence="2">Uncharacterized protein</fullName>
    </submittedName>
</protein>
<feature type="region of interest" description="Disordered" evidence="1">
    <location>
        <begin position="296"/>
        <end position="338"/>
    </location>
</feature>
<feature type="compositionally biased region" description="Pro residues" evidence="1">
    <location>
        <begin position="38"/>
        <end position="52"/>
    </location>
</feature>
<dbReference type="InterPro" id="IPR000647">
    <property type="entry name" value="CTF/NFI"/>
</dbReference>
<feature type="compositionally biased region" description="Polar residues" evidence="1">
    <location>
        <begin position="122"/>
        <end position="135"/>
    </location>
</feature>